<evidence type="ECO:0000313" key="4">
    <source>
        <dbReference type="EMBL" id="WNH12439.1"/>
    </source>
</evidence>
<feature type="chain" id="PRO_5045898570" evidence="3">
    <location>
        <begin position="21"/>
        <end position="966"/>
    </location>
</feature>
<keyword evidence="3" id="KW-0732">Signal</keyword>
<protein>
    <submittedName>
        <fullName evidence="4">PorP/SprF family type IX secretion system membrane protein</fullName>
    </submittedName>
</protein>
<organism evidence="4 5">
    <name type="scientific">Thalassobellus suaedae</name>
    <dbReference type="NCBI Taxonomy" id="3074124"/>
    <lineage>
        <taxon>Bacteria</taxon>
        <taxon>Pseudomonadati</taxon>
        <taxon>Bacteroidota</taxon>
        <taxon>Flavobacteriia</taxon>
        <taxon>Flavobacteriales</taxon>
        <taxon>Flavobacteriaceae</taxon>
        <taxon>Thalassobellus</taxon>
    </lineage>
</organism>
<dbReference type="NCBIfam" id="TIGR03519">
    <property type="entry name" value="T9SS_PorP_fam"/>
    <property type="match status" value="1"/>
</dbReference>
<reference evidence="4 5" key="1">
    <citation type="submission" date="2023-09" db="EMBL/GenBank/DDBJ databases">
        <title>Thalassobella suaedae gen. nov., sp. nov., a marine bacterium of the family Flavobacteriaceae isolated from a halophyte Suaeda japonica.</title>
        <authorList>
            <person name="Lee S.Y."/>
            <person name="Hwang C.Y."/>
        </authorList>
    </citation>
    <scope>NUCLEOTIDE SEQUENCE [LARGE SCALE GENOMIC DNA]</scope>
    <source>
        <strain evidence="4 5">HL-DH10</strain>
    </source>
</reference>
<dbReference type="Proteomes" id="UP001303407">
    <property type="component" value="Chromosome"/>
</dbReference>
<feature type="coiled-coil region" evidence="1">
    <location>
        <begin position="702"/>
        <end position="729"/>
    </location>
</feature>
<name>A0ABY9Y2J8_9FLAO</name>
<dbReference type="InterPro" id="IPR019861">
    <property type="entry name" value="PorP/SprF_Bacteroidetes"/>
</dbReference>
<evidence type="ECO:0000256" key="3">
    <source>
        <dbReference type="SAM" id="SignalP"/>
    </source>
</evidence>
<feature type="signal peptide" evidence="3">
    <location>
        <begin position="1"/>
        <end position="20"/>
    </location>
</feature>
<dbReference type="EMBL" id="CP134536">
    <property type="protein sequence ID" value="WNH12439.1"/>
    <property type="molecule type" value="Genomic_DNA"/>
</dbReference>
<evidence type="ECO:0000256" key="2">
    <source>
        <dbReference type="SAM" id="MobiDB-lite"/>
    </source>
</evidence>
<accession>A0ABY9Y2J8</accession>
<feature type="coiled-coil region" evidence="1">
    <location>
        <begin position="780"/>
        <end position="814"/>
    </location>
</feature>
<keyword evidence="1" id="KW-0175">Coiled coil</keyword>
<gene>
    <name evidence="4" type="ORF">RHP49_16315</name>
</gene>
<sequence>MKKYLLHIILFFCFVQQFHAQEGGVVAFELPVRNSLKFNRYAINPTFSFVREQNKYISFTNKRQWVQFDNAPQTYLFSYAGRFRENIGAGVSVFQQNYGVLTTFGGVLNFAYNAVLGRDSNLTFGMNLGVYKSGLNTGKVITNFDDSSLNNIPSNTMFTVNPGINYGTGFIDFGVSINNLVSYNLQTSKIIEDNPEQSIQGHIMYTGYLNSRGFFDESKFSGLVRSEFKKEKTVISGIMMLTVPKGIWAQAGYNTLYGVSAGIGLNITNQISLEYNYEKAIGDLSAYGNSHEVTLAYKFKNVFRYDYSGDDDEQAVFNSTKKSRRVFAKSKPSTEERVDRAAIAEAKEQAKVDAAEKLKAKLEARAKLVAEAKAKREAKIKAVNDVKSIAKSSEETQTKLKLEEQTRIEAENKKQLEAETKLKSEEAARAKLALEKQTQAEEVTKRKLEQEAAETKLKEEEQARLKEENRQRLAEEAKAKAEEAARIKLASEQAKAKEIAKRKLEQAVAEAKLKEEEQARIKEENRQRLAAEAKAKAEEAARIKLALEQAKAKEIAKRKLEQAAAEAKLKEEEQARLKEANRQRLAAEAKAKEEEAARIKLAEEIAQRKLAKEEAEMKLKLEEQSRLEEEKKQQLAKQKLAEEQLKLRLEEESRRKEIAEQKADTLELEGLLVKVAKDRESLAIKGLIELTEQSKIEQQDLLIKLRETLASKQQDLDDLKEENDLSEQGIVSKPKPFKSVSAENRALEVLKEDLNILIKSQDLKISELESLYNERLKIVNDKTEVTNVIYQNKIQELKSNQSKLTQTRASLLETLNAVKVATEIERKRRIKRAAYDNEEDRYKKDKATLNQIKKYTPLSSVPLGESDFDFGEELNNNIKIVKAVSNEDSGYYLVIAVHSDTSKRDEFLRKAVAAGQSNINFFYDVNTSKYYIYYDKFDYIDAAKKAIDSKENKPYNSKMSLVKIEN</sequence>
<dbReference type="Pfam" id="PF11751">
    <property type="entry name" value="PorP_SprF"/>
    <property type="match status" value="1"/>
</dbReference>
<evidence type="ECO:0000256" key="1">
    <source>
        <dbReference type="SAM" id="Coils"/>
    </source>
</evidence>
<evidence type="ECO:0000313" key="5">
    <source>
        <dbReference type="Proteomes" id="UP001303407"/>
    </source>
</evidence>
<dbReference type="RefSeq" id="WP_415862421.1">
    <property type="nucleotide sequence ID" value="NZ_CP134536.1"/>
</dbReference>
<keyword evidence="5" id="KW-1185">Reference proteome</keyword>
<proteinExistence type="predicted"/>
<feature type="region of interest" description="Disordered" evidence="2">
    <location>
        <begin position="439"/>
        <end position="470"/>
    </location>
</feature>